<dbReference type="EMBL" id="JAUTXT010000044">
    <property type="protein sequence ID" value="KAK3671371.1"/>
    <property type="molecule type" value="Genomic_DNA"/>
</dbReference>
<evidence type="ECO:0000256" key="1">
    <source>
        <dbReference type="SAM" id="MobiDB-lite"/>
    </source>
</evidence>
<dbReference type="Gene3D" id="3.60.21.10">
    <property type="match status" value="1"/>
</dbReference>
<organism evidence="2 3">
    <name type="scientific">Recurvomyces mirabilis</name>
    <dbReference type="NCBI Taxonomy" id="574656"/>
    <lineage>
        <taxon>Eukaryota</taxon>
        <taxon>Fungi</taxon>
        <taxon>Dikarya</taxon>
        <taxon>Ascomycota</taxon>
        <taxon>Pezizomycotina</taxon>
        <taxon>Dothideomycetes</taxon>
        <taxon>Dothideomycetidae</taxon>
        <taxon>Mycosphaerellales</taxon>
        <taxon>Teratosphaeriaceae</taxon>
        <taxon>Recurvomyces</taxon>
    </lineage>
</organism>
<evidence type="ECO:0000313" key="3">
    <source>
        <dbReference type="Proteomes" id="UP001274830"/>
    </source>
</evidence>
<reference evidence="2" key="1">
    <citation type="submission" date="2023-07" db="EMBL/GenBank/DDBJ databases">
        <title>Black Yeasts Isolated from many extreme environments.</title>
        <authorList>
            <person name="Coleine C."/>
            <person name="Stajich J.E."/>
            <person name="Selbmann L."/>
        </authorList>
    </citation>
    <scope>NUCLEOTIDE SEQUENCE</scope>
    <source>
        <strain evidence="2">CCFEE 5485</strain>
    </source>
</reference>
<accession>A0AAE0TPH2</accession>
<evidence type="ECO:0000313" key="2">
    <source>
        <dbReference type="EMBL" id="KAK3671371.1"/>
    </source>
</evidence>
<keyword evidence="3" id="KW-1185">Reference proteome</keyword>
<dbReference type="SUPFAM" id="SSF56300">
    <property type="entry name" value="Metallo-dependent phosphatases"/>
    <property type="match status" value="1"/>
</dbReference>
<dbReference type="AlphaFoldDB" id="A0AAE0TPH2"/>
<sequence>MPTAFPSSSKNSTARSNAAKAQSLANPPFWYSFEYGMAHVTMFDTETDFPNAPDGQGGSAGINGGAFGFSGQQLQFLAGDLASVDRTVTP</sequence>
<feature type="region of interest" description="Disordered" evidence="1">
    <location>
        <begin position="1"/>
        <end position="22"/>
    </location>
</feature>
<proteinExistence type="predicted"/>
<dbReference type="InterPro" id="IPR029052">
    <property type="entry name" value="Metallo-depent_PP-like"/>
</dbReference>
<comment type="caution">
    <text evidence="2">The sequence shown here is derived from an EMBL/GenBank/DDBJ whole genome shotgun (WGS) entry which is preliminary data.</text>
</comment>
<name>A0AAE0TPH2_9PEZI</name>
<dbReference type="Proteomes" id="UP001274830">
    <property type="component" value="Unassembled WGS sequence"/>
</dbReference>
<protein>
    <submittedName>
        <fullName evidence="2">Uncharacterized protein</fullName>
    </submittedName>
</protein>
<gene>
    <name evidence="2" type="ORF">LTR78_008832</name>
</gene>